<feature type="domain" description="ABC3 transporter permease C-terminal" evidence="8">
    <location>
        <begin position="296"/>
        <end position="409"/>
    </location>
</feature>
<feature type="transmembrane region" description="Helical" evidence="7">
    <location>
        <begin position="292"/>
        <end position="317"/>
    </location>
</feature>
<proteinExistence type="inferred from homology"/>
<name>A0A8J2XP34_9BACT</name>
<dbReference type="PANTHER" id="PTHR30572">
    <property type="entry name" value="MEMBRANE COMPONENT OF TRANSPORTER-RELATED"/>
    <property type="match status" value="1"/>
</dbReference>
<organism evidence="10 11">
    <name type="scientific">Puia dinghuensis</name>
    <dbReference type="NCBI Taxonomy" id="1792502"/>
    <lineage>
        <taxon>Bacteria</taxon>
        <taxon>Pseudomonadati</taxon>
        <taxon>Bacteroidota</taxon>
        <taxon>Chitinophagia</taxon>
        <taxon>Chitinophagales</taxon>
        <taxon>Chitinophagaceae</taxon>
        <taxon>Puia</taxon>
    </lineage>
</organism>
<comment type="similarity">
    <text evidence="6">Belongs to the ABC-4 integral membrane protein family.</text>
</comment>
<keyword evidence="3 7" id="KW-0812">Transmembrane</keyword>
<reference evidence="10" key="1">
    <citation type="journal article" date="2014" name="Int. J. Syst. Evol. Microbiol.">
        <title>Complete genome sequence of Corynebacterium casei LMG S-19264T (=DSM 44701T), isolated from a smear-ripened cheese.</title>
        <authorList>
            <consortium name="US DOE Joint Genome Institute (JGI-PGF)"/>
            <person name="Walter F."/>
            <person name="Albersmeier A."/>
            <person name="Kalinowski J."/>
            <person name="Ruckert C."/>
        </authorList>
    </citation>
    <scope>NUCLEOTIDE SEQUENCE</scope>
    <source>
        <strain evidence="10">CGMCC 1.15448</strain>
    </source>
</reference>
<keyword evidence="5 7" id="KW-0472">Membrane</keyword>
<keyword evidence="4 7" id="KW-1133">Transmembrane helix</keyword>
<feature type="transmembrane region" description="Helical" evidence="7">
    <location>
        <begin position="27"/>
        <end position="47"/>
    </location>
</feature>
<evidence type="ECO:0000256" key="7">
    <source>
        <dbReference type="SAM" id="Phobius"/>
    </source>
</evidence>
<dbReference type="Proteomes" id="UP000607559">
    <property type="component" value="Unassembled WGS sequence"/>
</dbReference>
<sequence length="416" mass="46214">MFRNLEIIWTSFKMALQEFRSNKLRTFLSLLGITFGIFCIISVLSTISSMQIQVNKDLKALGTKTIYIDKWQYTPGPDYPWWKYIKRPTPKFDELRLLKMKVPDAAHISFEMETQDRVDYGDNSLTGVSYYGNTEDFDKIQQVTVGTGRYFQQADFDHGSPFVVLGYRIAEQLFNKPEKAVGQTVKLRGGKNAIVIGVIEKQGQSLIGGWDYDNCILLTYSFMKQMIKEENANPKILAQAGSKMSTEALQDELKGAMRSIRQLSPTQDDNFSLNNIDNLGKFFDPIFSGMNIGGWAIAVLSLIVGMFGVANIMFVTVRERTGQIGLKKAIGAKQGSILTEFLLESAFLCVIGGLIGLIAVFALTLIFSAILSFRVIIPLNIILLAVSICIFTGVAAGIIPAFVAARMDPVVAIRSN</sequence>
<comment type="caution">
    <text evidence="10">The sequence shown here is derived from an EMBL/GenBank/DDBJ whole genome shotgun (WGS) entry which is preliminary data.</text>
</comment>
<evidence type="ECO:0000256" key="6">
    <source>
        <dbReference type="ARBA" id="ARBA00038076"/>
    </source>
</evidence>
<dbReference type="EMBL" id="BMJC01000001">
    <property type="protein sequence ID" value="GGA86418.1"/>
    <property type="molecule type" value="Genomic_DNA"/>
</dbReference>
<comment type="subcellular location">
    <subcellularLocation>
        <location evidence="1">Cell membrane</location>
        <topology evidence="1">Multi-pass membrane protein</topology>
    </subcellularLocation>
</comment>
<evidence type="ECO:0000313" key="10">
    <source>
        <dbReference type="EMBL" id="GGA86418.1"/>
    </source>
</evidence>
<dbReference type="RefSeq" id="WP_188928569.1">
    <property type="nucleotide sequence ID" value="NZ_BMJC01000001.1"/>
</dbReference>
<protein>
    <submittedName>
        <fullName evidence="10">ABC transporter permease</fullName>
    </submittedName>
</protein>
<accession>A0A8J2XP34</accession>
<evidence type="ECO:0000259" key="8">
    <source>
        <dbReference type="Pfam" id="PF02687"/>
    </source>
</evidence>
<dbReference type="InterPro" id="IPR050250">
    <property type="entry name" value="Macrolide_Exporter_MacB"/>
</dbReference>
<dbReference type="AlphaFoldDB" id="A0A8J2XP34"/>
<evidence type="ECO:0000256" key="3">
    <source>
        <dbReference type="ARBA" id="ARBA00022692"/>
    </source>
</evidence>
<dbReference type="Pfam" id="PF02687">
    <property type="entry name" value="FtsX"/>
    <property type="match status" value="1"/>
</dbReference>
<reference evidence="10" key="2">
    <citation type="submission" date="2020-09" db="EMBL/GenBank/DDBJ databases">
        <authorList>
            <person name="Sun Q."/>
            <person name="Zhou Y."/>
        </authorList>
    </citation>
    <scope>NUCLEOTIDE SEQUENCE</scope>
    <source>
        <strain evidence="10">CGMCC 1.15448</strain>
    </source>
</reference>
<evidence type="ECO:0000256" key="5">
    <source>
        <dbReference type="ARBA" id="ARBA00023136"/>
    </source>
</evidence>
<evidence type="ECO:0000256" key="1">
    <source>
        <dbReference type="ARBA" id="ARBA00004651"/>
    </source>
</evidence>
<evidence type="ECO:0000256" key="4">
    <source>
        <dbReference type="ARBA" id="ARBA00022989"/>
    </source>
</evidence>
<dbReference type="PANTHER" id="PTHR30572:SF4">
    <property type="entry name" value="ABC TRANSPORTER PERMEASE YTRF"/>
    <property type="match status" value="1"/>
</dbReference>
<dbReference type="InterPro" id="IPR025857">
    <property type="entry name" value="MacB_PCD"/>
</dbReference>
<evidence type="ECO:0000313" key="11">
    <source>
        <dbReference type="Proteomes" id="UP000607559"/>
    </source>
</evidence>
<evidence type="ECO:0000256" key="2">
    <source>
        <dbReference type="ARBA" id="ARBA00022475"/>
    </source>
</evidence>
<feature type="domain" description="MacB-like periplasmic core" evidence="9">
    <location>
        <begin position="26"/>
        <end position="254"/>
    </location>
</feature>
<dbReference type="Pfam" id="PF12704">
    <property type="entry name" value="MacB_PCD"/>
    <property type="match status" value="1"/>
</dbReference>
<feature type="transmembrane region" description="Helical" evidence="7">
    <location>
        <begin position="338"/>
        <end position="371"/>
    </location>
</feature>
<dbReference type="GO" id="GO:0022857">
    <property type="term" value="F:transmembrane transporter activity"/>
    <property type="evidence" value="ECO:0007669"/>
    <property type="project" value="TreeGrafter"/>
</dbReference>
<keyword evidence="11" id="KW-1185">Reference proteome</keyword>
<dbReference type="GO" id="GO:0005886">
    <property type="term" value="C:plasma membrane"/>
    <property type="evidence" value="ECO:0007669"/>
    <property type="project" value="UniProtKB-SubCell"/>
</dbReference>
<keyword evidence="2" id="KW-1003">Cell membrane</keyword>
<gene>
    <name evidence="10" type="ORF">GCM10011511_06840</name>
</gene>
<evidence type="ECO:0000259" key="9">
    <source>
        <dbReference type="Pfam" id="PF12704"/>
    </source>
</evidence>
<dbReference type="InterPro" id="IPR003838">
    <property type="entry name" value="ABC3_permease_C"/>
</dbReference>
<feature type="transmembrane region" description="Helical" evidence="7">
    <location>
        <begin position="377"/>
        <end position="405"/>
    </location>
</feature>